<evidence type="ECO:0000313" key="1">
    <source>
        <dbReference type="EMBL" id="SVA43562.1"/>
    </source>
</evidence>
<dbReference type="AlphaFoldDB" id="A0A381VTF8"/>
<sequence length="167" mass="19450">MANFLSDLYQLSFIRVPSSGAYVGGANAVRKDTLSEGQIRGAKSDIIPPDTWNYFNMECKNYADFPFHHLLWNKPIPNLNNWLEQTLDSAKDNDFNILTMKFNRKGRYVCVESRLIAPDYKNRLYTNSHVLYNHVKSNTQWVFTEFDSFWQLNKSQVARLSTQGIQQ</sequence>
<protein>
    <submittedName>
        <fullName evidence="1">Uncharacterized protein</fullName>
    </submittedName>
</protein>
<dbReference type="Pfam" id="PF24608">
    <property type="entry name" value="PDDEXK_15"/>
    <property type="match status" value="1"/>
</dbReference>
<proteinExistence type="predicted"/>
<organism evidence="1">
    <name type="scientific">marine metagenome</name>
    <dbReference type="NCBI Taxonomy" id="408172"/>
    <lineage>
        <taxon>unclassified sequences</taxon>
        <taxon>metagenomes</taxon>
        <taxon>ecological metagenomes</taxon>
    </lineage>
</organism>
<dbReference type="EMBL" id="UINC01009728">
    <property type="protein sequence ID" value="SVA43562.1"/>
    <property type="molecule type" value="Genomic_DNA"/>
</dbReference>
<reference evidence="1" key="1">
    <citation type="submission" date="2018-05" db="EMBL/GenBank/DDBJ databases">
        <authorList>
            <person name="Lanie J.A."/>
            <person name="Ng W.-L."/>
            <person name="Kazmierczak K.M."/>
            <person name="Andrzejewski T.M."/>
            <person name="Davidsen T.M."/>
            <person name="Wayne K.J."/>
            <person name="Tettelin H."/>
            <person name="Glass J.I."/>
            <person name="Rusch D."/>
            <person name="Podicherti R."/>
            <person name="Tsui H.-C.T."/>
            <person name="Winkler M.E."/>
        </authorList>
    </citation>
    <scope>NUCLEOTIDE SEQUENCE</scope>
</reference>
<name>A0A381VTF8_9ZZZZ</name>
<gene>
    <name evidence="1" type="ORF">METZ01_LOCUS96416</name>
</gene>
<dbReference type="InterPro" id="IPR056931">
    <property type="entry name" value="D14-like"/>
</dbReference>
<accession>A0A381VTF8</accession>